<protein>
    <submittedName>
        <fullName evidence="2">PHO85 cyclin-6</fullName>
    </submittedName>
</protein>
<feature type="compositionally biased region" description="Polar residues" evidence="1">
    <location>
        <begin position="154"/>
        <end position="166"/>
    </location>
</feature>
<feature type="region of interest" description="Disordered" evidence="1">
    <location>
        <begin position="154"/>
        <end position="210"/>
    </location>
</feature>
<keyword evidence="3" id="KW-1185">Reference proteome</keyword>
<organism evidence="2 3">
    <name type="scientific">Kluyveromyces marxianus</name>
    <name type="common">Yeast</name>
    <name type="synonym">Candida kefyr</name>
    <dbReference type="NCBI Taxonomy" id="4911"/>
    <lineage>
        <taxon>Eukaryota</taxon>
        <taxon>Fungi</taxon>
        <taxon>Dikarya</taxon>
        <taxon>Ascomycota</taxon>
        <taxon>Saccharomycotina</taxon>
        <taxon>Saccharomycetes</taxon>
        <taxon>Saccharomycetales</taxon>
        <taxon>Saccharomycetaceae</taxon>
        <taxon>Kluyveromyces</taxon>
    </lineage>
</organism>
<accession>A0ABX6F454</accession>
<feature type="compositionally biased region" description="Polar residues" evidence="1">
    <location>
        <begin position="1"/>
        <end position="13"/>
    </location>
</feature>
<evidence type="ECO:0000256" key="1">
    <source>
        <dbReference type="SAM" id="MobiDB-lite"/>
    </source>
</evidence>
<dbReference type="InterPro" id="IPR013922">
    <property type="entry name" value="Cyclin_PHO80-like"/>
</dbReference>
<dbReference type="EMBL" id="CP015061">
    <property type="protein sequence ID" value="QGN18172.1"/>
    <property type="molecule type" value="Genomic_DNA"/>
</dbReference>
<name>A0ABX6F454_KLUMA</name>
<reference evidence="2 3" key="2">
    <citation type="submission" date="2019-11" db="EMBL/GenBank/DDBJ databases">
        <authorList>
            <person name="Lu H."/>
        </authorList>
    </citation>
    <scope>NUCLEOTIDE SEQUENCE [LARGE SCALE GENOMIC DNA]</scope>
    <source>
        <strain evidence="2 3">FIM1</strain>
    </source>
</reference>
<dbReference type="PANTHER" id="PTHR15615">
    <property type="match status" value="1"/>
</dbReference>
<dbReference type="Pfam" id="PF08613">
    <property type="entry name" value="Cyclin"/>
    <property type="match status" value="1"/>
</dbReference>
<dbReference type="CDD" id="cd20558">
    <property type="entry name" value="CYCLIN_ScPCL7-like"/>
    <property type="match status" value="1"/>
</dbReference>
<dbReference type="PANTHER" id="PTHR15615:SF94">
    <property type="entry name" value="PHO85 CYCLIN-6-RELATED"/>
    <property type="match status" value="1"/>
</dbReference>
<evidence type="ECO:0000313" key="3">
    <source>
        <dbReference type="Proteomes" id="UP000422736"/>
    </source>
</evidence>
<feature type="compositionally biased region" description="Low complexity" evidence="1">
    <location>
        <begin position="95"/>
        <end position="111"/>
    </location>
</feature>
<evidence type="ECO:0000313" key="2">
    <source>
        <dbReference type="EMBL" id="QGN18172.1"/>
    </source>
</evidence>
<reference evidence="2 3" key="1">
    <citation type="submission" date="2016-03" db="EMBL/GenBank/DDBJ databases">
        <title>How can Kluyveromyces marxianus grow so fast - potential evolutionary course in Saccharomyces Complex revealed by comparative genomics.</title>
        <authorList>
            <person name="Mo W."/>
            <person name="Lu W."/>
            <person name="Yang X."/>
            <person name="Qi J."/>
            <person name="Lv H."/>
        </authorList>
    </citation>
    <scope>NUCLEOTIDE SEQUENCE [LARGE SCALE GENOMIC DNA]</scope>
    <source>
        <strain evidence="2 3">FIM1</strain>
    </source>
</reference>
<dbReference type="Proteomes" id="UP000422736">
    <property type="component" value="Chromosome 7"/>
</dbReference>
<dbReference type="Gene3D" id="1.10.472.10">
    <property type="entry name" value="Cyclin-like"/>
    <property type="match status" value="1"/>
</dbReference>
<proteinExistence type="predicted"/>
<gene>
    <name evidence="2" type="primary">PCL6</name>
    <name evidence="2" type="ORF">FIM1_4495</name>
</gene>
<feature type="region of interest" description="Disordered" evidence="1">
    <location>
        <begin position="94"/>
        <end position="133"/>
    </location>
</feature>
<feature type="compositionally biased region" description="Low complexity" evidence="1">
    <location>
        <begin position="182"/>
        <end position="191"/>
    </location>
</feature>
<feature type="region of interest" description="Disordered" evidence="1">
    <location>
        <begin position="1"/>
        <end position="78"/>
    </location>
</feature>
<feature type="compositionally biased region" description="Polar residues" evidence="1">
    <location>
        <begin position="29"/>
        <end position="72"/>
    </location>
</feature>
<sequence>MSYLDNATSSSYAETEPIEIPIARDGTGPFSSSLQESHNNSDTITTSTRLIDSSNSSIDHYGSTGLTPQEISHNAPHAYFDSGDSSYIKHTSGNSGFLDSSSGISSSVESGPNLRRRSMSTSFQNTSDHKNSLHVQTQAAVPVQVPVPVKSVSELRSNGVTRSHSVPPQYVDGRSENESKNKSSSTKTHSTPDTGKSANEGSGAGSHHMDIATFPTDELLDMLTKLLTKIINSNDALGSVSSMDNPNLQGKNIPLLREILSFRGKQVPGITLKQYFQRIQKYCPTTNDVLLSLLVHFDRIAKKCNSIAQEYMTPSPALKTAGDGEAPAPAPPQQLFVMDSHNIHRLIIAAITVSTKFISDFFYSNSRYARVGGISLQELNHLELQFLILCDFRLIISVEELQRYADLLYKFWDKETSAGQALESNKTQPIAL</sequence>